<evidence type="ECO:0000313" key="2">
    <source>
        <dbReference type="Proteomes" id="UP000664844"/>
    </source>
</evidence>
<protein>
    <submittedName>
        <fullName evidence="1">NblA/ycf18 family protein</fullName>
    </submittedName>
</protein>
<dbReference type="Pfam" id="PF04485">
    <property type="entry name" value="NblA"/>
    <property type="match status" value="1"/>
</dbReference>
<organism evidence="1 2">
    <name type="scientific">Phormidium pseudopriestleyi FRX01</name>
    <dbReference type="NCBI Taxonomy" id="1759528"/>
    <lineage>
        <taxon>Bacteria</taxon>
        <taxon>Bacillati</taxon>
        <taxon>Cyanobacteriota</taxon>
        <taxon>Cyanophyceae</taxon>
        <taxon>Oscillatoriophycideae</taxon>
        <taxon>Oscillatoriales</taxon>
        <taxon>Oscillatoriaceae</taxon>
        <taxon>Phormidium</taxon>
    </lineage>
</organism>
<dbReference type="Gene3D" id="1.10.287.670">
    <property type="entry name" value="Phycobilisome degradation protein NblA"/>
    <property type="match status" value="1"/>
</dbReference>
<gene>
    <name evidence="1" type="ORF">J0895_24095</name>
</gene>
<reference evidence="1 2" key="1">
    <citation type="submission" date="2021-03" db="EMBL/GenBank/DDBJ databases">
        <title>Metabolic Capacity of the Antarctic Cyanobacterium Phormidium pseudopriestleyi that Sustains Oxygenic Photosynthesis in the Presence of Hydrogen Sulfide.</title>
        <authorList>
            <person name="Lumian J.E."/>
            <person name="Jungblut A.D."/>
            <person name="Dillon M.L."/>
            <person name="Hawes I."/>
            <person name="Doran P.T."/>
            <person name="Mackey T.J."/>
            <person name="Dick G.J."/>
            <person name="Grettenberger C.L."/>
            <person name="Sumner D.Y."/>
        </authorList>
    </citation>
    <scope>NUCLEOTIDE SEQUENCE [LARGE SCALE GENOMIC DNA]</scope>
    <source>
        <strain evidence="1 2">FRX01</strain>
    </source>
</reference>
<comment type="caution">
    <text evidence="1">The sequence shown here is derived from an EMBL/GenBank/DDBJ whole genome shotgun (WGS) entry which is preliminary data.</text>
</comment>
<dbReference type="EMBL" id="JAFLQW010000639">
    <property type="protein sequence ID" value="MBO0352107.1"/>
    <property type="molecule type" value="Genomic_DNA"/>
</dbReference>
<dbReference type="InterPro" id="IPR007574">
    <property type="entry name" value="NblA"/>
</dbReference>
<dbReference type="Proteomes" id="UP000664844">
    <property type="component" value="Unassembled WGS sequence"/>
</dbReference>
<sequence>MSQPIELSLEQQFNVRAFETQVEKMSLEQSQHFLKELYKQMMVRETMYQQFLKHEWGLDQGPRFSSEF</sequence>
<accession>A0ABS3G0H1</accession>
<dbReference type="SUPFAM" id="SSF109859">
    <property type="entry name" value="NblA-like"/>
    <property type="match status" value="1"/>
</dbReference>
<evidence type="ECO:0000313" key="1">
    <source>
        <dbReference type="EMBL" id="MBO0352107.1"/>
    </source>
</evidence>
<name>A0ABS3G0H1_9CYAN</name>
<keyword evidence="2" id="KW-1185">Reference proteome</keyword>
<dbReference type="RefSeq" id="WP_015152044.1">
    <property type="nucleotide sequence ID" value="NZ_JAFLQW010000639.1"/>
</dbReference>
<proteinExistence type="predicted"/>
<dbReference type="InterPro" id="IPR036904">
    <property type="entry name" value="NblA_sf"/>
</dbReference>